<feature type="chain" id="PRO_5019537007" description="Fungal N-terminal domain-containing protein" evidence="2">
    <location>
        <begin position="21"/>
        <end position="117"/>
    </location>
</feature>
<evidence type="ECO:0000256" key="1">
    <source>
        <dbReference type="SAM" id="MobiDB-lite"/>
    </source>
</evidence>
<feature type="signal peptide" evidence="2">
    <location>
        <begin position="1"/>
        <end position="20"/>
    </location>
</feature>
<organism evidence="3 4">
    <name type="scientific">Fusarium oxysporum</name>
    <name type="common">Fusarium vascular wilt</name>
    <dbReference type="NCBI Taxonomy" id="5507"/>
    <lineage>
        <taxon>Eukaryota</taxon>
        <taxon>Fungi</taxon>
        <taxon>Dikarya</taxon>
        <taxon>Ascomycota</taxon>
        <taxon>Pezizomycotina</taxon>
        <taxon>Sordariomycetes</taxon>
        <taxon>Hypocreomycetidae</taxon>
        <taxon>Hypocreales</taxon>
        <taxon>Nectriaceae</taxon>
        <taxon>Fusarium</taxon>
        <taxon>Fusarium oxysporum species complex</taxon>
    </lineage>
</organism>
<evidence type="ECO:0000313" key="3">
    <source>
        <dbReference type="EMBL" id="RKK58404.1"/>
    </source>
</evidence>
<name>A0A420M8F8_FUSOX</name>
<evidence type="ECO:0000256" key="2">
    <source>
        <dbReference type="SAM" id="SignalP"/>
    </source>
</evidence>
<protein>
    <recommendedName>
        <fullName evidence="5">Fungal N-terminal domain-containing protein</fullName>
    </recommendedName>
</protein>
<evidence type="ECO:0008006" key="5">
    <source>
        <dbReference type="Google" id="ProtNLM"/>
    </source>
</evidence>
<reference evidence="3 4" key="1">
    <citation type="journal article" date="2018" name="Sci. Rep.">
        <title>Characterisation of pathogen-specific regions and novel effector candidates in Fusarium oxysporum f. sp. cepae.</title>
        <authorList>
            <person name="Armitage A.D."/>
            <person name="Taylor A."/>
            <person name="Sobczyk M.K."/>
            <person name="Baxter L."/>
            <person name="Greenfield B.P."/>
            <person name="Bates H.J."/>
            <person name="Wilson F."/>
            <person name="Jackson A.C."/>
            <person name="Ott S."/>
            <person name="Harrison R.J."/>
            <person name="Clarkson J.P."/>
        </authorList>
    </citation>
    <scope>NUCLEOTIDE SEQUENCE [LARGE SCALE GENOMIC DNA]</scope>
    <source>
        <strain evidence="3 4">Fo_A13</strain>
    </source>
</reference>
<gene>
    <name evidence="3" type="ORF">BFJ69_g17399</name>
</gene>
<dbReference type="EMBL" id="MRCX01000791">
    <property type="protein sequence ID" value="RKK58404.1"/>
    <property type="molecule type" value="Genomic_DNA"/>
</dbReference>
<proteinExistence type="predicted"/>
<feature type="region of interest" description="Disordered" evidence="1">
    <location>
        <begin position="95"/>
        <end position="117"/>
    </location>
</feature>
<comment type="caution">
    <text evidence="3">The sequence shown here is derived from an EMBL/GenBank/DDBJ whole genome shotgun (WGS) entry which is preliminary data.</text>
</comment>
<keyword evidence="2" id="KW-0732">Signal</keyword>
<evidence type="ECO:0000313" key="4">
    <source>
        <dbReference type="Proteomes" id="UP000285084"/>
    </source>
</evidence>
<feature type="compositionally biased region" description="Polar residues" evidence="1">
    <location>
        <begin position="101"/>
        <end position="117"/>
    </location>
</feature>
<dbReference type="AlphaFoldDB" id="A0A420M8F8"/>
<sequence>MLDPGTSLAIVSLALQVTRGLLDCYELWKDADDDGIEIQHSLLQLADIFTQLDTTLRKPRLQEDILPIIRITMKGCEENVNKFQEQLERGAMPQPCHVKNRTNQNSVSSSLSCHQPF</sequence>
<dbReference type="Proteomes" id="UP000285084">
    <property type="component" value="Unassembled WGS sequence"/>
</dbReference>
<accession>A0A420M8F8</accession>